<feature type="domain" description="C2H2-type" evidence="8">
    <location>
        <begin position="328"/>
        <end position="355"/>
    </location>
</feature>
<dbReference type="FunFam" id="3.30.160.60:FF:000100">
    <property type="entry name" value="Zinc finger 45-like"/>
    <property type="match status" value="2"/>
</dbReference>
<dbReference type="FunFam" id="3.30.160.60:FF:000145">
    <property type="entry name" value="Zinc finger protein 574"/>
    <property type="match status" value="1"/>
</dbReference>
<dbReference type="PANTHER" id="PTHR24379">
    <property type="entry name" value="KRAB AND ZINC FINGER DOMAIN-CONTAINING"/>
    <property type="match status" value="1"/>
</dbReference>
<feature type="domain" description="C2H2-type" evidence="8">
    <location>
        <begin position="297"/>
        <end position="326"/>
    </location>
</feature>
<reference evidence="9" key="1">
    <citation type="submission" date="2018-04" db="EMBL/GenBank/DDBJ databases">
        <authorList>
            <person name="Go L.Y."/>
            <person name="Mitchell J.A."/>
        </authorList>
    </citation>
    <scope>NUCLEOTIDE SEQUENCE</scope>
    <source>
        <tissue evidence="9">Whole organism</tissue>
    </source>
</reference>
<evidence type="ECO:0000313" key="9">
    <source>
        <dbReference type="EMBL" id="SSX12345.1"/>
    </source>
</evidence>
<dbReference type="FunFam" id="3.30.160.60:FF:000110">
    <property type="entry name" value="Zinc finger protein-like"/>
    <property type="match status" value="1"/>
</dbReference>
<keyword evidence="4 7" id="KW-0863">Zinc-finger</keyword>
<keyword evidence="3" id="KW-0677">Repeat</keyword>
<keyword evidence="5" id="KW-0862">Zinc</keyword>
<dbReference type="Pfam" id="PF00096">
    <property type="entry name" value="zf-C2H2"/>
    <property type="match status" value="5"/>
</dbReference>
<evidence type="ECO:0000256" key="7">
    <source>
        <dbReference type="PROSITE-ProRule" id="PRU00042"/>
    </source>
</evidence>
<evidence type="ECO:0000256" key="4">
    <source>
        <dbReference type="ARBA" id="ARBA00022771"/>
    </source>
</evidence>
<feature type="domain" description="C2H2-type" evidence="8">
    <location>
        <begin position="470"/>
        <end position="497"/>
    </location>
</feature>
<feature type="domain" description="C2H2-type" evidence="8">
    <location>
        <begin position="498"/>
        <end position="525"/>
    </location>
</feature>
<accession>A0A336L796</accession>
<organism evidence="9">
    <name type="scientific">Culicoides sonorensis</name>
    <name type="common">Biting midge</name>
    <dbReference type="NCBI Taxonomy" id="179676"/>
    <lineage>
        <taxon>Eukaryota</taxon>
        <taxon>Metazoa</taxon>
        <taxon>Ecdysozoa</taxon>
        <taxon>Arthropoda</taxon>
        <taxon>Hexapoda</taxon>
        <taxon>Insecta</taxon>
        <taxon>Pterygota</taxon>
        <taxon>Neoptera</taxon>
        <taxon>Endopterygota</taxon>
        <taxon>Diptera</taxon>
        <taxon>Nematocera</taxon>
        <taxon>Chironomoidea</taxon>
        <taxon>Ceratopogonidae</taxon>
        <taxon>Ceratopogoninae</taxon>
        <taxon>Culicoides</taxon>
        <taxon>Monoculicoides</taxon>
    </lineage>
</organism>
<dbReference type="AlphaFoldDB" id="A0A336L796"/>
<feature type="domain" description="C2H2-type" evidence="8">
    <location>
        <begin position="237"/>
        <end position="265"/>
    </location>
</feature>
<dbReference type="FunFam" id="3.30.160.60:FF:001049">
    <property type="entry name" value="zinc finger protein 319"/>
    <property type="match status" value="1"/>
</dbReference>
<reference evidence="10" key="2">
    <citation type="submission" date="2018-07" db="EMBL/GenBank/DDBJ databases">
        <authorList>
            <person name="Quirk P.G."/>
            <person name="Krulwich T.A."/>
        </authorList>
    </citation>
    <scope>NUCLEOTIDE SEQUENCE</scope>
</reference>
<feature type="domain" description="C2H2-type" evidence="8">
    <location>
        <begin position="268"/>
        <end position="295"/>
    </location>
</feature>
<dbReference type="SMART" id="SM00355">
    <property type="entry name" value="ZnF_C2H2"/>
    <property type="match status" value="12"/>
</dbReference>
<dbReference type="PROSITE" id="PS00028">
    <property type="entry name" value="ZINC_FINGER_C2H2_1"/>
    <property type="match status" value="11"/>
</dbReference>
<dbReference type="Gene3D" id="3.30.160.60">
    <property type="entry name" value="Classic Zinc Finger"/>
    <property type="match status" value="10"/>
</dbReference>
<evidence type="ECO:0000256" key="6">
    <source>
        <dbReference type="ARBA" id="ARBA00023242"/>
    </source>
</evidence>
<evidence type="ECO:0000256" key="1">
    <source>
        <dbReference type="ARBA" id="ARBA00004123"/>
    </source>
</evidence>
<dbReference type="SUPFAM" id="SSF57667">
    <property type="entry name" value="beta-beta-alpha zinc fingers"/>
    <property type="match status" value="5"/>
</dbReference>
<feature type="domain" description="C2H2-type" evidence="8">
    <location>
        <begin position="526"/>
        <end position="555"/>
    </location>
</feature>
<evidence type="ECO:0000313" key="10">
    <source>
        <dbReference type="EMBL" id="SSX31796.1"/>
    </source>
</evidence>
<feature type="domain" description="C2H2-type" evidence="8">
    <location>
        <begin position="412"/>
        <end position="440"/>
    </location>
</feature>
<keyword evidence="6" id="KW-0539">Nucleus</keyword>
<dbReference type="VEuPathDB" id="VectorBase:CSON004103"/>
<evidence type="ECO:0000259" key="8">
    <source>
        <dbReference type="PROSITE" id="PS50157"/>
    </source>
</evidence>
<dbReference type="EMBL" id="UFQT01001784">
    <property type="protein sequence ID" value="SSX31796.1"/>
    <property type="molecule type" value="Genomic_DNA"/>
</dbReference>
<feature type="domain" description="C2H2-type" evidence="8">
    <location>
        <begin position="384"/>
        <end position="411"/>
    </location>
</feature>
<comment type="subcellular location">
    <subcellularLocation>
        <location evidence="1">Nucleus</location>
    </subcellularLocation>
</comment>
<dbReference type="GO" id="GO:0005634">
    <property type="term" value="C:nucleus"/>
    <property type="evidence" value="ECO:0007669"/>
    <property type="project" value="UniProtKB-SubCell"/>
</dbReference>
<dbReference type="PROSITE" id="PS50157">
    <property type="entry name" value="ZINC_FINGER_C2H2_2"/>
    <property type="match status" value="11"/>
</dbReference>
<dbReference type="OMA" id="HEHEESC"/>
<dbReference type="FunFam" id="3.30.160.60:FF:000125">
    <property type="entry name" value="Putative zinc finger protein 143"/>
    <property type="match status" value="1"/>
</dbReference>
<protein>
    <submittedName>
        <fullName evidence="9">CSON004103 protein</fullName>
    </submittedName>
</protein>
<evidence type="ECO:0000256" key="3">
    <source>
        <dbReference type="ARBA" id="ARBA00022737"/>
    </source>
</evidence>
<gene>
    <name evidence="9" type="primary">CSON004103</name>
</gene>
<name>A0A336L796_CULSO</name>
<dbReference type="GO" id="GO:0008270">
    <property type="term" value="F:zinc ion binding"/>
    <property type="evidence" value="ECO:0007669"/>
    <property type="project" value="UniProtKB-KW"/>
</dbReference>
<keyword evidence="2" id="KW-0479">Metal-binding</keyword>
<feature type="domain" description="C2H2-type" evidence="8">
    <location>
        <begin position="441"/>
        <end position="469"/>
    </location>
</feature>
<sequence>MSSTITPELVKLNILNPGFIQPQSYTLSPLENVELCYICSSEKGNELNEIQSDIDEIALIKTINEILKINLPADTKIHEKLCKSCKSHLKEYQDFLFRLNTLKAVLQVAYKKGQEILAQKSLETPEITLFKNTDLTGTTTYLIYQSKESKEDDAAPHLFITHDSENIVEVIDDQQENFEGYVQLTAISDFESPLLYERKNPEQYECKQCLVEENNQILYDLQSIQSHLLSDHGYSVYICENCDSYFTDDRELDQHKNEFHSLTSQLVIRCTKCDKTFTTRKCLEEHAHLHAEDPRPFKCPKEGCNKDFTSKYTLTSHMKIHTNRPRPFRCKICDKSFYHAQNLMQHEKLHTSTKEFFCPLCNKAFSTQHNLDVHLIVHSKVKKFTCGVCKKQFARKAEIRDHERTHTGERPFACDLCSATFAQRSNLLSHKKATHLNDKRHKCTYCDRGFKRRRLLDYHVKSAHTGERPYACQICTATFVIPEHYKKHLQIHTGKKAFTCELCKRSFSSKDNLKAHRFVHSKQKPYECVVCQMGFMRKNLLFSHMKKALHDTDQYVVNEPKIGSGNSIEIAKTFVTIEENSHESAN</sequence>
<evidence type="ECO:0000256" key="2">
    <source>
        <dbReference type="ARBA" id="ARBA00022723"/>
    </source>
</evidence>
<dbReference type="InterPro" id="IPR036236">
    <property type="entry name" value="Znf_C2H2_sf"/>
</dbReference>
<proteinExistence type="predicted"/>
<dbReference type="PANTHER" id="PTHR24379:SF127">
    <property type="entry name" value="BLOODY FINGERS-RELATED"/>
    <property type="match status" value="1"/>
</dbReference>
<dbReference type="InterPro" id="IPR013087">
    <property type="entry name" value="Znf_C2H2_type"/>
</dbReference>
<dbReference type="EMBL" id="UFQS01001784">
    <property type="protein sequence ID" value="SSX12345.1"/>
    <property type="molecule type" value="Genomic_DNA"/>
</dbReference>
<dbReference type="GO" id="GO:0000981">
    <property type="term" value="F:DNA-binding transcription factor activity, RNA polymerase II-specific"/>
    <property type="evidence" value="ECO:0007669"/>
    <property type="project" value="TreeGrafter"/>
</dbReference>
<dbReference type="GO" id="GO:0000977">
    <property type="term" value="F:RNA polymerase II transcription regulatory region sequence-specific DNA binding"/>
    <property type="evidence" value="ECO:0007669"/>
    <property type="project" value="TreeGrafter"/>
</dbReference>
<feature type="domain" description="C2H2-type" evidence="8">
    <location>
        <begin position="356"/>
        <end position="383"/>
    </location>
</feature>
<evidence type="ECO:0000256" key="5">
    <source>
        <dbReference type="ARBA" id="ARBA00022833"/>
    </source>
</evidence>